<evidence type="ECO:0000313" key="2">
    <source>
        <dbReference type="EMBL" id="MDQ0649335.1"/>
    </source>
</evidence>
<feature type="transmembrane region" description="Helical" evidence="1">
    <location>
        <begin position="58"/>
        <end position="76"/>
    </location>
</feature>
<keyword evidence="3" id="KW-1185">Reference proteome</keyword>
<feature type="transmembrane region" description="Helical" evidence="1">
    <location>
        <begin position="12"/>
        <end position="38"/>
    </location>
</feature>
<comment type="caution">
    <text evidence="2">The sequence shown here is derived from an EMBL/GenBank/DDBJ whole genome shotgun (WGS) entry which is preliminary data.</text>
</comment>
<reference evidence="2 3" key="1">
    <citation type="submission" date="2023-07" db="EMBL/GenBank/DDBJ databases">
        <title>Comparative genomics of wheat-associated soil bacteria to identify genetic determinants of phenazine resistance.</title>
        <authorList>
            <person name="Mouncey N."/>
        </authorList>
    </citation>
    <scope>NUCLEOTIDE SEQUENCE [LARGE SCALE GENOMIC DNA]</scope>
    <source>
        <strain evidence="2 3">W4I9-1</strain>
    </source>
</reference>
<accession>A0AAW8F0M0</accession>
<evidence type="ECO:0000313" key="3">
    <source>
        <dbReference type="Proteomes" id="UP001244427"/>
    </source>
</evidence>
<evidence type="ECO:0000256" key="1">
    <source>
        <dbReference type="SAM" id="Phobius"/>
    </source>
</evidence>
<dbReference type="EMBL" id="JAUSXV010000001">
    <property type="protein sequence ID" value="MDQ0649335.1"/>
    <property type="molecule type" value="Genomic_DNA"/>
</dbReference>
<sequence>MSSPDPRRPPSAGVSALLALALATIGFFALAVFGLGALSFATDADIIAVTDLGQGPGIIGMAAAVGVFALSLWFAVRPARPSFFSVPTVAILTGLVHLAAVWIAVLLGTGDLIVSTAVAGDLVRGGASAVLVLSAAVASWSGVALRRTRAQHPRWPWEEHGDE</sequence>
<dbReference type="AlphaFoldDB" id="A0AAW8F0M0"/>
<gene>
    <name evidence="2" type="ORF">QFZ53_003531</name>
</gene>
<protein>
    <submittedName>
        <fullName evidence="2">Uncharacterized protein</fullName>
    </submittedName>
</protein>
<keyword evidence="1" id="KW-0472">Membrane</keyword>
<name>A0AAW8F0M0_9MICO</name>
<dbReference type="Proteomes" id="UP001244427">
    <property type="component" value="Unassembled WGS sequence"/>
</dbReference>
<organism evidence="2 3">
    <name type="scientific">Microbacterium natoriense</name>
    <dbReference type="NCBI Taxonomy" id="284570"/>
    <lineage>
        <taxon>Bacteria</taxon>
        <taxon>Bacillati</taxon>
        <taxon>Actinomycetota</taxon>
        <taxon>Actinomycetes</taxon>
        <taxon>Micrococcales</taxon>
        <taxon>Microbacteriaceae</taxon>
        <taxon>Microbacterium</taxon>
    </lineage>
</organism>
<keyword evidence="1" id="KW-0812">Transmembrane</keyword>
<dbReference type="RefSeq" id="WP_307298617.1">
    <property type="nucleotide sequence ID" value="NZ_JAUSXV010000001.1"/>
</dbReference>
<feature type="transmembrane region" description="Helical" evidence="1">
    <location>
        <begin position="125"/>
        <end position="145"/>
    </location>
</feature>
<feature type="transmembrane region" description="Helical" evidence="1">
    <location>
        <begin position="83"/>
        <end position="105"/>
    </location>
</feature>
<keyword evidence="1" id="KW-1133">Transmembrane helix</keyword>
<proteinExistence type="predicted"/>